<proteinExistence type="predicted"/>
<keyword evidence="1" id="KW-0472">Membrane</keyword>
<keyword evidence="1" id="KW-1133">Transmembrane helix</keyword>
<keyword evidence="1" id="KW-0812">Transmembrane</keyword>
<keyword evidence="3" id="KW-1185">Reference proteome</keyword>
<evidence type="ECO:0000256" key="1">
    <source>
        <dbReference type="SAM" id="Phobius"/>
    </source>
</evidence>
<protein>
    <submittedName>
        <fullName evidence="2">Uncharacterized protein</fullName>
    </submittedName>
</protein>
<dbReference type="EMBL" id="RHHS01000039">
    <property type="protein sequence ID" value="RNB54653.1"/>
    <property type="molecule type" value="Genomic_DNA"/>
</dbReference>
<dbReference type="Proteomes" id="UP000268829">
    <property type="component" value="Unassembled WGS sequence"/>
</dbReference>
<sequence length="86" mass="9555">MFVDFPALYPRAIREHVSVCEQARHQSGRAFRIILRYTAHRGLAGVLFAALMIVGLFTISKQGGVKSPPSFGRLFAMCTRTFLPTA</sequence>
<accession>A0A3M8AUJ4</accession>
<evidence type="ECO:0000313" key="2">
    <source>
        <dbReference type="EMBL" id="RNB54653.1"/>
    </source>
</evidence>
<organism evidence="2 3">
    <name type="scientific">Brevibacillus gelatini</name>
    <dbReference type="NCBI Taxonomy" id="1655277"/>
    <lineage>
        <taxon>Bacteria</taxon>
        <taxon>Bacillati</taxon>
        <taxon>Bacillota</taxon>
        <taxon>Bacilli</taxon>
        <taxon>Bacillales</taxon>
        <taxon>Paenibacillaceae</taxon>
        <taxon>Brevibacillus</taxon>
    </lineage>
</organism>
<comment type="caution">
    <text evidence="2">The sequence shown here is derived from an EMBL/GenBank/DDBJ whole genome shotgun (WGS) entry which is preliminary data.</text>
</comment>
<dbReference type="AlphaFoldDB" id="A0A3M8AUJ4"/>
<feature type="transmembrane region" description="Helical" evidence="1">
    <location>
        <begin position="42"/>
        <end position="60"/>
    </location>
</feature>
<evidence type="ECO:0000313" key="3">
    <source>
        <dbReference type="Proteomes" id="UP000268829"/>
    </source>
</evidence>
<gene>
    <name evidence="2" type="ORF">EDM57_16570</name>
</gene>
<reference evidence="2 3" key="1">
    <citation type="submission" date="2018-10" db="EMBL/GenBank/DDBJ databases">
        <title>Phylogenomics of Brevibacillus.</title>
        <authorList>
            <person name="Dunlap C."/>
        </authorList>
    </citation>
    <scope>NUCLEOTIDE SEQUENCE [LARGE SCALE GENOMIC DNA]</scope>
    <source>
        <strain evidence="2 3">DSM 100115</strain>
    </source>
</reference>
<name>A0A3M8AUJ4_9BACL</name>